<dbReference type="InterPro" id="IPR003313">
    <property type="entry name" value="AraC-bd"/>
</dbReference>
<dbReference type="PANTHER" id="PTHR46796">
    <property type="entry name" value="HTH-TYPE TRANSCRIPTIONAL ACTIVATOR RHAS-RELATED"/>
    <property type="match status" value="1"/>
</dbReference>
<dbReference type="InterPro" id="IPR009057">
    <property type="entry name" value="Homeodomain-like_sf"/>
</dbReference>
<evidence type="ECO:0000313" key="6">
    <source>
        <dbReference type="EMBL" id="MFK7161020.1"/>
    </source>
</evidence>
<organism evidence="6 7">
    <name type="scientific">Marinospirillum alkalitolerans</name>
    <dbReference type="NCBI Taxonomy" id="3123374"/>
    <lineage>
        <taxon>Bacteria</taxon>
        <taxon>Pseudomonadati</taxon>
        <taxon>Pseudomonadota</taxon>
        <taxon>Gammaproteobacteria</taxon>
        <taxon>Oceanospirillales</taxon>
        <taxon>Oceanospirillaceae</taxon>
        <taxon>Marinospirillum</taxon>
    </lineage>
</organism>
<dbReference type="InterPro" id="IPR018062">
    <property type="entry name" value="HTH_AraC-typ_CS"/>
</dbReference>
<dbReference type="Pfam" id="PF02311">
    <property type="entry name" value="AraC_binding"/>
    <property type="match status" value="1"/>
</dbReference>
<dbReference type="Gene3D" id="1.10.10.60">
    <property type="entry name" value="Homeodomain-like"/>
    <property type="match status" value="1"/>
</dbReference>
<dbReference type="SUPFAM" id="SSF51215">
    <property type="entry name" value="Regulatory protein AraC"/>
    <property type="match status" value="1"/>
</dbReference>
<keyword evidence="3" id="KW-0010">Activator</keyword>
<keyword evidence="7" id="KW-1185">Reference proteome</keyword>
<dbReference type="Gene3D" id="2.60.120.10">
    <property type="entry name" value="Jelly Rolls"/>
    <property type="match status" value="1"/>
</dbReference>
<feature type="domain" description="HTH araC/xylS-type" evidence="5">
    <location>
        <begin position="168"/>
        <end position="265"/>
    </location>
</feature>
<evidence type="ECO:0000256" key="3">
    <source>
        <dbReference type="ARBA" id="ARBA00023159"/>
    </source>
</evidence>
<dbReference type="Proteomes" id="UP001621714">
    <property type="component" value="Unassembled WGS sequence"/>
</dbReference>
<dbReference type="SUPFAM" id="SSF46689">
    <property type="entry name" value="Homeodomain-like"/>
    <property type="match status" value="2"/>
</dbReference>
<dbReference type="PROSITE" id="PS01124">
    <property type="entry name" value="HTH_ARAC_FAMILY_2"/>
    <property type="match status" value="1"/>
</dbReference>
<comment type="caution">
    <text evidence="6">The sequence shown here is derived from an EMBL/GenBank/DDBJ whole genome shotgun (WGS) entry which is preliminary data.</text>
</comment>
<dbReference type="PANTHER" id="PTHR46796:SF11">
    <property type="entry name" value="TRANSCRIPTIONAL REGULATOR-RELATED"/>
    <property type="match status" value="1"/>
</dbReference>
<reference evidence="6 7" key="1">
    <citation type="submission" date="2024-02" db="EMBL/GenBank/DDBJ databases">
        <title>Marinospirillum sp. MEB 164 isolated from Lonar lake sediment.</title>
        <authorList>
            <person name="Joshi A."/>
            <person name="Thite S."/>
        </authorList>
    </citation>
    <scope>NUCLEOTIDE SEQUENCE [LARGE SCALE GENOMIC DNA]</scope>
    <source>
        <strain evidence="6 7">MEB164</strain>
    </source>
</reference>
<dbReference type="InterPro" id="IPR037923">
    <property type="entry name" value="HTH-like"/>
</dbReference>
<sequence>MEKIHYCQLEPHFHLIDAYYQQFSFQRHYHLDFHIGLVTQGAQVFRYRGQAYMAQAGEVILMPPDELHDGESVQQQGYQVKVFALSPGYLAELAGLPAQPESAFFDQLVVKDSAVFSDLVRLHLCLNQHPLSSLVQDGLLLEGFQLLFERYGIQVHEPARRLGRRSLQELKDYFIAHLDQPVRLTHLAQLCHLSPAQLQRHFKATTGMTPYAWFAQLRLEQGMKRLQYGARVADVAQQVGFYDQAHFCKAFKRQYGIAPSFVCRTS</sequence>
<protein>
    <submittedName>
        <fullName evidence="6">AraC family transcriptional regulator</fullName>
    </submittedName>
</protein>
<evidence type="ECO:0000256" key="1">
    <source>
        <dbReference type="ARBA" id="ARBA00023015"/>
    </source>
</evidence>
<dbReference type="InterPro" id="IPR018060">
    <property type="entry name" value="HTH_AraC"/>
</dbReference>
<dbReference type="InterPro" id="IPR020449">
    <property type="entry name" value="Tscrpt_reg_AraC-type_HTH"/>
</dbReference>
<dbReference type="SMART" id="SM00342">
    <property type="entry name" value="HTH_ARAC"/>
    <property type="match status" value="1"/>
</dbReference>
<accession>A0ABW8PXI9</accession>
<keyword evidence="1" id="KW-0805">Transcription regulation</keyword>
<dbReference type="RefSeq" id="WP_405339296.1">
    <property type="nucleotide sequence ID" value="NZ_JBANFI010000004.1"/>
</dbReference>
<evidence type="ECO:0000259" key="5">
    <source>
        <dbReference type="PROSITE" id="PS01124"/>
    </source>
</evidence>
<gene>
    <name evidence="6" type="ORF">V6U78_08225</name>
</gene>
<name>A0ABW8PXI9_9GAMM</name>
<proteinExistence type="predicted"/>
<dbReference type="PRINTS" id="PR00032">
    <property type="entry name" value="HTHARAC"/>
</dbReference>
<dbReference type="Pfam" id="PF12833">
    <property type="entry name" value="HTH_18"/>
    <property type="match status" value="1"/>
</dbReference>
<dbReference type="InterPro" id="IPR014710">
    <property type="entry name" value="RmlC-like_jellyroll"/>
</dbReference>
<dbReference type="PROSITE" id="PS00041">
    <property type="entry name" value="HTH_ARAC_FAMILY_1"/>
    <property type="match status" value="1"/>
</dbReference>
<keyword evidence="2" id="KW-0238">DNA-binding</keyword>
<evidence type="ECO:0000256" key="4">
    <source>
        <dbReference type="ARBA" id="ARBA00023163"/>
    </source>
</evidence>
<dbReference type="EMBL" id="JBANFI010000004">
    <property type="protein sequence ID" value="MFK7161020.1"/>
    <property type="molecule type" value="Genomic_DNA"/>
</dbReference>
<evidence type="ECO:0000256" key="2">
    <source>
        <dbReference type="ARBA" id="ARBA00023125"/>
    </source>
</evidence>
<evidence type="ECO:0000313" key="7">
    <source>
        <dbReference type="Proteomes" id="UP001621714"/>
    </source>
</evidence>
<dbReference type="InterPro" id="IPR050204">
    <property type="entry name" value="AraC_XylS_family_regulators"/>
</dbReference>
<keyword evidence="4" id="KW-0804">Transcription</keyword>